<comment type="caution">
    <text evidence="2">The sequence shown here is derived from an EMBL/GenBank/DDBJ whole genome shotgun (WGS) entry which is preliminary data.</text>
</comment>
<feature type="region of interest" description="Disordered" evidence="1">
    <location>
        <begin position="165"/>
        <end position="241"/>
    </location>
</feature>
<feature type="compositionally biased region" description="Basic and acidic residues" evidence="1">
    <location>
        <begin position="186"/>
        <end position="201"/>
    </location>
</feature>
<dbReference type="EMBL" id="JAIWQS010000009">
    <property type="protein sequence ID" value="KAJ8756168.1"/>
    <property type="molecule type" value="Genomic_DNA"/>
</dbReference>
<accession>A0AAV8SW78</accession>
<feature type="region of interest" description="Disordered" evidence="1">
    <location>
        <begin position="37"/>
        <end position="69"/>
    </location>
</feature>
<reference evidence="2 3" key="1">
    <citation type="submission" date="2021-09" db="EMBL/GenBank/DDBJ databases">
        <title>Genomic insights and catalytic innovation underlie evolution of tropane alkaloids biosynthesis.</title>
        <authorList>
            <person name="Wang Y.-J."/>
            <person name="Tian T."/>
            <person name="Huang J.-P."/>
            <person name="Huang S.-X."/>
        </authorList>
    </citation>
    <scope>NUCLEOTIDE SEQUENCE [LARGE SCALE GENOMIC DNA]</scope>
    <source>
        <strain evidence="2">KIB-2018</strain>
        <tissue evidence="2">Leaf</tissue>
    </source>
</reference>
<evidence type="ECO:0000313" key="3">
    <source>
        <dbReference type="Proteomes" id="UP001159364"/>
    </source>
</evidence>
<sequence>MRCKKHPFDHSSAVGVCATCLRDRLFVLVAAQVQAQTQAQAHQDPRAVEASRKSDSRHHPPLIFPRSVSPYVSRRKSDDDFSCLNQSHSQLLFYTTPQVGPGCTSSTTTTAAGVAAGAARASKTKTGKFSLITKLFRPRSDKLNPDPDGNGSSSPLWFSTIFSAGSSKKKPSTNQFSVTSMSLGEPRLRADRGMSPARRDDNDEDCDPYPSSSDSTHPWKRTPTSVRRGKPGHSRNTSGLSFCLSPLVRPSPNHHWTQKATLPPDLGFSGDLRASPKPHLSTAASYCANRSRKLVDFGKVNHNR</sequence>
<evidence type="ECO:0000256" key="1">
    <source>
        <dbReference type="SAM" id="MobiDB-lite"/>
    </source>
</evidence>
<name>A0AAV8SW78_9ROSI</name>
<keyword evidence="3" id="KW-1185">Reference proteome</keyword>
<gene>
    <name evidence="2" type="ORF">K2173_024715</name>
</gene>
<dbReference type="Proteomes" id="UP001159364">
    <property type="component" value="Linkage Group LG09"/>
</dbReference>
<feature type="compositionally biased region" description="Polar residues" evidence="1">
    <location>
        <begin position="165"/>
        <end position="182"/>
    </location>
</feature>
<organism evidence="2 3">
    <name type="scientific">Erythroxylum novogranatense</name>
    <dbReference type="NCBI Taxonomy" id="1862640"/>
    <lineage>
        <taxon>Eukaryota</taxon>
        <taxon>Viridiplantae</taxon>
        <taxon>Streptophyta</taxon>
        <taxon>Embryophyta</taxon>
        <taxon>Tracheophyta</taxon>
        <taxon>Spermatophyta</taxon>
        <taxon>Magnoliopsida</taxon>
        <taxon>eudicotyledons</taxon>
        <taxon>Gunneridae</taxon>
        <taxon>Pentapetalae</taxon>
        <taxon>rosids</taxon>
        <taxon>fabids</taxon>
        <taxon>Malpighiales</taxon>
        <taxon>Erythroxylaceae</taxon>
        <taxon>Erythroxylum</taxon>
    </lineage>
</organism>
<feature type="compositionally biased region" description="Basic and acidic residues" evidence="1">
    <location>
        <begin position="43"/>
        <end position="58"/>
    </location>
</feature>
<dbReference type="PANTHER" id="PTHR35486">
    <property type="entry name" value="EXPRESSED PROTEIN"/>
    <property type="match status" value="1"/>
</dbReference>
<evidence type="ECO:0000313" key="2">
    <source>
        <dbReference type="EMBL" id="KAJ8756168.1"/>
    </source>
</evidence>
<proteinExistence type="predicted"/>
<protein>
    <submittedName>
        <fullName evidence="2">Uncharacterized protein</fullName>
    </submittedName>
</protein>
<dbReference type="AlphaFoldDB" id="A0AAV8SW78"/>
<dbReference type="PANTHER" id="PTHR35486:SF1">
    <property type="entry name" value="OS02G0689500 PROTEIN"/>
    <property type="match status" value="1"/>
</dbReference>